<sequence length="160" mass="17432">MQKSKLLVVLRHGEADFSFGNGADFQRELNQNGIDQLHRIKVLFEKTGIKPDKIIASAAIRTTQTANIIAADLDQSIIQYSHEIYEAEASELFKVISGVDNAIACLMIIGHNPGVSALVSSITDQGYINMQTGMLAIVELTVDCWSLLGIGTGLVREVMQ</sequence>
<evidence type="ECO:0000313" key="2">
    <source>
        <dbReference type="Proteomes" id="UP001597361"/>
    </source>
</evidence>
<dbReference type="Gene3D" id="3.40.50.1240">
    <property type="entry name" value="Phosphoglycerate mutase-like"/>
    <property type="match status" value="1"/>
</dbReference>
<protein>
    <submittedName>
        <fullName evidence="1">SixA phosphatase family protein</fullName>
    </submittedName>
</protein>
<proteinExistence type="predicted"/>
<dbReference type="SUPFAM" id="SSF53254">
    <property type="entry name" value="Phosphoglycerate mutase-like"/>
    <property type="match status" value="1"/>
</dbReference>
<keyword evidence="2" id="KW-1185">Reference proteome</keyword>
<dbReference type="EMBL" id="JBHUHR010000039">
    <property type="protein sequence ID" value="MFD2035952.1"/>
    <property type="molecule type" value="Genomic_DNA"/>
</dbReference>
<dbReference type="RefSeq" id="WP_376886978.1">
    <property type="nucleotide sequence ID" value="NZ_JBHUHR010000039.1"/>
</dbReference>
<evidence type="ECO:0000313" key="1">
    <source>
        <dbReference type="EMBL" id="MFD2035952.1"/>
    </source>
</evidence>
<dbReference type="InterPro" id="IPR013078">
    <property type="entry name" value="His_Pase_superF_clade-1"/>
</dbReference>
<organism evidence="1 2">
    <name type="scientific">Belliella marina</name>
    <dbReference type="NCBI Taxonomy" id="1644146"/>
    <lineage>
        <taxon>Bacteria</taxon>
        <taxon>Pseudomonadati</taxon>
        <taxon>Bacteroidota</taxon>
        <taxon>Cytophagia</taxon>
        <taxon>Cytophagales</taxon>
        <taxon>Cyclobacteriaceae</taxon>
        <taxon>Belliella</taxon>
    </lineage>
</organism>
<dbReference type="Pfam" id="PF00300">
    <property type="entry name" value="His_Phos_1"/>
    <property type="match status" value="1"/>
</dbReference>
<gene>
    <name evidence="1" type="ORF">ACFSKL_14200</name>
</gene>
<comment type="caution">
    <text evidence="1">The sequence shown here is derived from an EMBL/GenBank/DDBJ whole genome shotgun (WGS) entry which is preliminary data.</text>
</comment>
<name>A0ABW4VRT6_9BACT</name>
<dbReference type="InterPro" id="IPR029033">
    <property type="entry name" value="His_PPase_superfam"/>
</dbReference>
<accession>A0ABW4VRT6</accession>
<dbReference type="Proteomes" id="UP001597361">
    <property type="component" value="Unassembled WGS sequence"/>
</dbReference>
<dbReference type="PANTHER" id="PTHR47623:SF1">
    <property type="entry name" value="OS09G0287300 PROTEIN"/>
    <property type="match status" value="1"/>
</dbReference>
<reference evidence="2" key="1">
    <citation type="journal article" date="2019" name="Int. J. Syst. Evol. Microbiol.">
        <title>The Global Catalogue of Microorganisms (GCM) 10K type strain sequencing project: providing services to taxonomists for standard genome sequencing and annotation.</title>
        <authorList>
            <consortium name="The Broad Institute Genomics Platform"/>
            <consortium name="The Broad Institute Genome Sequencing Center for Infectious Disease"/>
            <person name="Wu L."/>
            <person name="Ma J."/>
        </authorList>
    </citation>
    <scope>NUCLEOTIDE SEQUENCE [LARGE SCALE GENOMIC DNA]</scope>
    <source>
        <strain evidence="2">CGMCC 1.15180</strain>
    </source>
</reference>
<dbReference type="PANTHER" id="PTHR47623">
    <property type="entry name" value="OS09G0287300 PROTEIN"/>
    <property type="match status" value="1"/>
</dbReference>